<dbReference type="PANTHER" id="PTHR11731">
    <property type="entry name" value="PROTEASE FAMILY S9B,C DIPEPTIDYL-PEPTIDASE IV-RELATED"/>
    <property type="match status" value="1"/>
</dbReference>
<dbReference type="Proteomes" id="UP000789342">
    <property type="component" value="Unassembled WGS sequence"/>
</dbReference>
<proteinExistence type="predicted"/>
<dbReference type="PANTHER" id="PTHR11731:SF193">
    <property type="entry name" value="DIPEPTIDYL PEPTIDASE 9"/>
    <property type="match status" value="1"/>
</dbReference>
<dbReference type="EMBL" id="CAJVPV010061526">
    <property type="protein sequence ID" value="CAG8791019.1"/>
    <property type="molecule type" value="Genomic_DNA"/>
</dbReference>
<comment type="caution">
    <text evidence="1">The sequence shown here is derived from an EMBL/GenBank/DDBJ whole genome shotgun (WGS) entry which is preliminary data.</text>
</comment>
<dbReference type="GO" id="GO:0006508">
    <property type="term" value="P:proteolysis"/>
    <property type="evidence" value="ECO:0007669"/>
    <property type="project" value="TreeGrafter"/>
</dbReference>
<dbReference type="InterPro" id="IPR050278">
    <property type="entry name" value="Serine_Prot_S9B/DPPIV"/>
</dbReference>
<feature type="non-terminal residue" evidence="1">
    <location>
        <position position="142"/>
    </location>
</feature>
<evidence type="ECO:0000313" key="2">
    <source>
        <dbReference type="Proteomes" id="UP000789342"/>
    </source>
</evidence>
<reference evidence="1" key="1">
    <citation type="submission" date="2021-06" db="EMBL/GenBank/DDBJ databases">
        <authorList>
            <person name="Kallberg Y."/>
            <person name="Tangrot J."/>
            <person name="Rosling A."/>
        </authorList>
    </citation>
    <scope>NUCLEOTIDE SEQUENCE</scope>
    <source>
        <strain evidence="1">CL551</strain>
    </source>
</reference>
<name>A0A9N9JRL2_9GLOM</name>
<dbReference type="OrthoDB" id="16520at2759"/>
<protein>
    <submittedName>
        <fullName evidence="1">7705_t:CDS:1</fullName>
    </submittedName>
</protein>
<dbReference type="SUPFAM" id="SSF53474">
    <property type="entry name" value="alpha/beta-Hydrolases"/>
    <property type="match status" value="1"/>
</dbReference>
<gene>
    <name evidence="1" type="ORF">AMORRO_LOCUS18145</name>
</gene>
<dbReference type="GO" id="GO:0008239">
    <property type="term" value="F:dipeptidyl-peptidase activity"/>
    <property type="evidence" value="ECO:0007669"/>
    <property type="project" value="TreeGrafter"/>
</dbReference>
<dbReference type="InterPro" id="IPR029058">
    <property type="entry name" value="AB_hydrolase_fold"/>
</dbReference>
<accession>A0A9N9JRL2</accession>
<feature type="non-terminal residue" evidence="1">
    <location>
        <position position="1"/>
    </location>
</feature>
<evidence type="ECO:0000313" key="1">
    <source>
        <dbReference type="EMBL" id="CAG8791019.1"/>
    </source>
</evidence>
<dbReference type="Gene3D" id="3.40.50.1820">
    <property type="entry name" value="alpha/beta hydrolase"/>
    <property type="match status" value="1"/>
</dbReference>
<organism evidence="1 2">
    <name type="scientific">Acaulospora morrowiae</name>
    <dbReference type="NCBI Taxonomy" id="94023"/>
    <lineage>
        <taxon>Eukaryota</taxon>
        <taxon>Fungi</taxon>
        <taxon>Fungi incertae sedis</taxon>
        <taxon>Mucoromycota</taxon>
        <taxon>Glomeromycotina</taxon>
        <taxon>Glomeromycetes</taxon>
        <taxon>Diversisporales</taxon>
        <taxon>Acaulosporaceae</taxon>
        <taxon>Acaulospora</taxon>
    </lineage>
</organism>
<dbReference type="AlphaFoldDB" id="A0A9N9JRL2"/>
<keyword evidence="2" id="KW-1185">Reference proteome</keyword>
<sequence>MDSKCERYLDVFSSLREKPKCGVRYFEWDENSIFPKVSETLGVLVKGGSDDEEWKDLGKGVPLGEFFNFKNNDGITIYGCLYRPENFVPGRKYPTLLNIYGGPQSQMVTNDYKYPRFHRLFLATRLGFTVVLIDGRGSSNRG</sequence>